<gene>
    <name evidence="1" type="ORF">Dsin_028420</name>
</gene>
<reference evidence="1" key="1">
    <citation type="journal article" date="2023" name="Plant J.">
        <title>Genome sequences and population genomics provide insights into the demographic history, inbreeding, and mutation load of two 'living fossil' tree species of Dipteronia.</title>
        <authorList>
            <person name="Feng Y."/>
            <person name="Comes H.P."/>
            <person name="Chen J."/>
            <person name="Zhu S."/>
            <person name="Lu R."/>
            <person name="Zhang X."/>
            <person name="Li P."/>
            <person name="Qiu J."/>
            <person name="Olsen K.M."/>
            <person name="Qiu Y."/>
        </authorList>
    </citation>
    <scope>NUCLEOTIDE SEQUENCE</scope>
    <source>
        <strain evidence="1">NBL</strain>
    </source>
</reference>
<dbReference type="Proteomes" id="UP001281410">
    <property type="component" value="Unassembled WGS sequence"/>
</dbReference>
<dbReference type="AlphaFoldDB" id="A0AAE0DUK1"/>
<dbReference type="EMBL" id="JANJYJ010000009">
    <property type="protein sequence ID" value="KAK3188859.1"/>
    <property type="molecule type" value="Genomic_DNA"/>
</dbReference>
<organism evidence="1 2">
    <name type="scientific">Dipteronia sinensis</name>
    <dbReference type="NCBI Taxonomy" id="43782"/>
    <lineage>
        <taxon>Eukaryota</taxon>
        <taxon>Viridiplantae</taxon>
        <taxon>Streptophyta</taxon>
        <taxon>Embryophyta</taxon>
        <taxon>Tracheophyta</taxon>
        <taxon>Spermatophyta</taxon>
        <taxon>Magnoliopsida</taxon>
        <taxon>eudicotyledons</taxon>
        <taxon>Gunneridae</taxon>
        <taxon>Pentapetalae</taxon>
        <taxon>rosids</taxon>
        <taxon>malvids</taxon>
        <taxon>Sapindales</taxon>
        <taxon>Sapindaceae</taxon>
        <taxon>Hippocastanoideae</taxon>
        <taxon>Acereae</taxon>
        <taxon>Dipteronia</taxon>
    </lineage>
</organism>
<proteinExistence type="predicted"/>
<evidence type="ECO:0000313" key="2">
    <source>
        <dbReference type="Proteomes" id="UP001281410"/>
    </source>
</evidence>
<comment type="caution">
    <text evidence="1">The sequence shown here is derived from an EMBL/GenBank/DDBJ whole genome shotgun (WGS) entry which is preliminary data.</text>
</comment>
<accession>A0AAE0DUK1</accession>
<evidence type="ECO:0000313" key="1">
    <source>
        <dbReference type="EMBL" id="KAK3188859.1"/>
    </source>
</evidence>
<sequence length="99" mass="11125">MDRLKVYSGEWNENLVRDSFLPEEEYIILGIPLCASNSDGRCLTVAFQQVMEIHCPMVFPRRARKSKAGDSAHEELATANKVQGPYMPIALERSLPLSS</sequence>
<protein>
    <submittedName>
        <fullName evidence="1">Uncharacterized protein</fullName>
    </submittedName>
</protein>
<name>A0AAE0DUK1_9ROSI</name>
<keyword evidence="2" id="KW-1185">Reference proteome</keyword>